<comment type="similarity">
    <text evidence="6">Belongs to the peptidase M48 family.</text>
</comment>
<feature type="compositionally biased region" description="Basic and acidic residues" evidence="7">
    <location>
        <begin position="241"/>
        <end position="256"/>
    </location>
</feature>
<gene>
    <name evidence="10" type="primary">loiP</name>
    <name evidence="10" type="ORF">LMG21510_03287</name>
</gene>
<dbReference type="EMBL" id="CAJZAH010000003">
    <property type="protein sequence ID" value="CAG9177390.1"/>
    <property type="molecule type" value="Genomic_DNA"/>
</dbReference>
<dbReference type="GO" id="GO:0008237">
    <property type="term" value="F:metallopeptidase activity"/>
    <property type="evidence" value="ECO:0007669"/>
    <property type="project" value="UniProtKB-KW"/>
</dbReference>
<keyword evidence="8" id="KW-0732">Signal</keyword>
<feature type="signal peptide" evidence="8">
    <location>
        <begin position="1"/>
        <end position="30"/>
    </location>
</feature>
<feature type="chain" id="PRO_5045239993" evidence="8">
    <location>
        <begin position="31"/>
        <end position="256"/>
    </location>
</feature>
<evidence type="ECO:0000256" key="4">
    <source>
        <dbReference type="ARBA" id="ARBA00022833"/>
    </source>
</evidence>
<dbReference type="CDD" id="cd07334">
    <property type="entry name" value="M48C_loiP_like"/>
    <property type="match status" value="1"/>
</dbReference>
<evidence type="ECO:0000256" key="2">
    <source>
        <dbReference type="ARBA" id="ARBA00022723"/>
    </source>
</evidence>
<dbReference type="PANTHER" id="PTHR22726">
    <property type="entry name" value="METALLOENDOPEPTIDASE OMA1"/>
    <property type="match status" value="1"/>
</dbReference>
<comment type="caution">
    <text evidence="10">The sequence shown here is derived from an EMBL/GenBank/DDBJ whole genome shotgun (WGS) entry which is preliminary data.</text>
</comment>
<keyword evidence="5 6" id="KW-0482">Metalloprotease</keyword>
<evidence type="ECO:0000256" key="3">
    <source>
        <dbReference type="ARBA" id="ARBA00022801"/>
    </source>
</evidence>
<dbReference type="InterPro" id="IPR051156">
    <property type="entry name" value="Mito/Outer_Membr_Metalloprot"/>
</dbReference>
<evidence type="ECO:0000313" key="10">
    <source>
        <dbReference type="EMBL" id="CAG9177390.1"/>
    </source>
</evidence>
<comment type="cofactor">
    <cofactor evidence="6">
        <name>Zn(2+)</name>
        <dbReference type="ChEBI" id="CHEBI:29105"/>
    </cofactor>
    <text evidence="6">Binds 1 zinc ion per subunit.</text>
</comment>
<keyword evidence="2" id="KW-0479">Metal-binding</keyword>
<protein>
    <submittedName>
        <fullName evidence="10">Metalloprotease LoiP</fullName>
        <ecNumber evidence="10">3.4.24.-</ecNumber>
    </submittedName>
</protein>
<name>A0ABN7YY49_9BURK</name>
<dbReference type="Gene3D" id="3.30.2010.10">
    <property type="entry name" value="Metalloproteases ('zincins'), catalytic domain"/>
    <property type="match status" value="1"/>
</dbReference>
<feature type="region of interest" description="Disordered" evidence="7">
    <location>
        <begin position="235"/>
        <end position="256"/>
    </location>
</feature>
<dbReference type="EC" id="3.4.24.-" evidence="10"/>
<reference evidence="10 11" key="1">
    <citation type="submission" date="2021-08" db="EMBL/GenBank/DDBJ databases">
        <authorList>
            <person name="Peeters C."/>
        </authorList>
    </citation>
    <scope>NUCLEOTIDE SEQUENCE [LARGE SCALE GENOMIC DNA]</scope>
    <source>
        <strain evidence="10 11">LMG 21510</strain>
    </source>
</reference>
<keyword evidence="3 6" id="KW-0378">Hydrolase</keyword>
<evidence type="ECO:0000256" key="8">
    <source>
        <dbReference type="SAM" id="SignalP"/>
    </source>
</evidence>
<feature type="domain" description="Peptidase M48" evidence="9">
    <location>
        <begin position="89"/>
        <end position="251"/>
    </location>
</feature>
<accession>A0ABN7YY49</accession>
<dbReference type="Pfam" id="PF01435">
    <property type="entry name" value="Peptidase_M48"/>
    <property type="match status" value="1"/>
</dbReference>
<evidence type="ECO:0000256" key="6">
    <source>
        <dbReference type="RuleBase" id="RU003983"/>
    </source>
</evidence>
<evidence type="ECO:0000256" key="7">
    <source>
        <dbReference type="SAM" id="MobiDB-lite"/>
    </source>
</evidence>
<dbReference type="InterPro" id="IPR001915">
    <property type="entry name" value="Peptidase_M48"/>
</dbReference>
<keyword evidence="1 6" id="KW-0645">Protease</keyword>
<dbReference type="PROSITE" id="PS51257">
    <property type="entry name" value="PROKAR_LIPOPROTEIN"/>
    <property type="match status" value="1"/>
</dbReference>
<dbReference type="PANTHER" id="PTHR22726:SF8">
    <property type="entry name" value="METALLOPROTEASE YCAL"/>
    <property type="match status" value="1"/>
</dbReference>
<evidence type="ECO:0000313" key="11">
    <source>
        <dbReference type="Proteomes" id="UP000721236"/>
    </source>
</evidence>
<dbReference type="RefSeq" id="WP_224042772.1">
    <property type="nucleotide sequence ID" value="NZ_CAJZAH010000003.1"/>
</dbReference>
<proteinExistence type="inferred from homology"/>
<evidence type="ECO:0000259" key="9">
    <source>
        <dbReference type="Pfam" id="PF01435"/>
    </source>
</evidence>
<sequence length="256" mass="26525">MKPSTAALPSRALACAALASAALLVGCAGANMEGLTQAGGSLFSAATLSDANVKTLSDQSCAEMDKKNAIAAPTSTYGKRLTTIMAGLQNTGIPLDAKVYETKEVNAWAMANGCVRIYSGLMDLMTDDEVRGVVGHEIGHVALGHTKAAMQVAYATAAARGVLGSTGSATLTALSSSQLGELGETLINSQFSQRQETAADDYSFDLLTKNKANREALVTAFRKLAALDGGKSSMLSTHPGSLDRAKHIEDRLRAGK</sequence>
<organism evidence="10 11">
    <name type="scientific">Cupriavidus respiraculi</name>
    <dbReference type="NCBI Taxonomy" id="195930"/>
    <lineage>
        <taxon>Bacteria</taxon>
        <taxon>Pseudomonadati</taxon>
        <taxon>Pseudomonadota</taxon>
        <taxon>Betaproteobacteria</taxon>
        <taxon>Burkholderiales</taxon>
        <taxon>Burkholderiaceae</taxon>
        <taxon>Cupriavidus</taxon>
    </lineage>
</organism>
<evidence type="ECO:0000256" key="1">
    <source>
        <dbReference type="ARBA" id="ARBA00022670"/>
    </source>
</evidence>
<evidence type="ECO:0000256" key="5">
    <source>
        <dbReference type="ARBA" id="ARBA00023049"/>
    </source>
</evidence>
<keyword evidence="11" id="KW-1185">Reference proteome</keyword>
<keyword evidence="4 6" id="KW-0862">Zinc</keyword>
<dbReference type="Proteomes" id="UP000721236">
    <property type="component" value="Unassembled WGS sequence"/>
</dbReference>